<organism evidence="1">
    <name type="scientific">freshwater metagenome</name>
    <dbReference type="NCBI Taxonomy" id="449393"/>
    <lineage>
        <taxon>unclassified sequences</taxon>
        <taxon>metagenomes</taxon>
        <taxon>ecological metagenomes</taxon>
    </lineage>
</organism>
<gene>
    <name evidence="1" type="ORF">UFOPK3770_00731</name>
</gene>
<reference evidence="1" key="1">
    <citation type="submission" date="2020-05" db="EMBL/GenBank/DDBJ databases">
        <authorList>
            <person name="Chiriac C."/>
            <person name="Salcher M."/>
            <person name="Ghai R."/>
            <person name="Kavagutti S V."/>
        </authorList>
    </citation>
    <scope>NUCLEOTIDE SEQUENCE</scope>
</reference>
<sequence length="206" mass="23022">MIALTESSQKKNATMKRLNFIIAISLVVSSFGVAAPAPASATEAKSNASSLQLVSTTARSEIGTSRISAKKRLSLKQAKRKYRYITCRVYGQTRYPFDDAGNFNADILHAESQKIIDRNSWAAVEMAKYKWPKSVKRTWVNTEIEWYQYAAQSEASYLSIYDEASWSAQSDIEGSTPEFKAIWKRANKASTKIMKKLGRPSCIVGD</sequence>
<name>A0A6J5Z6A4_9ZZZZ</name>
<accession>A0A6J5Z6A4</accession>
<proteinExistence type="predicted"/>
<evidence type="ECO:0000313" key="1">
    <source>
        <dbReference type="EMBL" id="CAB4338141.1"/>
    </source>
</evidence>
<dbReference type="AlphaFoldDB" id="A0A6J5Z6A4"/>
<dbReference type="EMBL" id="CAESAJ010000068">
    <property type="protein sequence ID" value="CAB4338141.1"/>
    <property type="molecule type" value="Genomic_DNA"/>
</dbReference>
<protein>
    <submittedName>
        <fullName evidence="1">Unannotated protein</fullName>
    </submittedName>
</protein>